<dbReference type="AlphaFoldDB" id="A0A2M7INV8"/>
<accession>A0A2M7INV8</accession>
<name>A0A2M7INV8_9BACT</name>
<organism evidence="2 3">
    <name type="scientific">Candidatus Kaiserbacteria bacterium CG_4_8_14_3_um_filter_38_9</name>
    <dbReference type="NCBI Taxonomy" id="1974599"/>
    <lineage>
        <taxon>Bacteria</taxon>
        <taxon>Candidatus Kaiseribacteriota</taxon>
    </lineage>
</organism>
<sequence>MKFESGNINRHVPASSENIHIGNSDEDISTAQTSGTEESNYFDEGKICEYTNTKERVRQEITEIDATISKIFGNSDADLENITHDSITQILQRRESLTEQSVGIAANYPGDWTQLLQSRMLDEKTKRKFIEQRKLAMPAMREGTPRVLDKPNSFASHYEDQIANYEDTVNKVFSVTNIASAAEHGKRPHHLGMGNINEPGTVFSDAELKTGAKLSIRQKNIIEAHEKGHGLRDFTSPQDIAEIRSVIDQEALRDLQQAQESSQNTDARFPINYVQAPEEIIERMAQLKSYFGMSADEEFTARHLEYAREHYIKDTGLNNGISTFFNCVTDKTKGTFLTIMNKYPI</sequence>
<reference evidence="3" key="1">
    <citation type="submission" date="2017-09" db="EMBL/GenBank/DDBJ databases">
        <title>Depth-based differentiation of microbial function through sediment-hosted aquifers and enrichment of novel symbionts in the deep terrestrial subsurface.</title>
        <authorList>
            <person name="Probst A.J."/>
            <person name="Ladd B."/>
            <person name="Jarett J.K."/>
            <person name="Geller-Mcgrath D.E."/>
            <person name="Sieber C.M.K."/>
            <person name="Emerson J.B."/>
            <person name="Anantharaman K."/>
            <person name="Thomas B.C."/>
            <person name="Malmstrom R."/>
            <person name="Stieglmeier M."/>
            <person name="Klingl A."/>
            <person name="Woyke T."/>
            <person name="Ryan C.M."/>
            <person name="Banfield J.F."/>
        </authorList>
    </citation>
    <scope>NUCLEOTIDE SEQUENCE [LARGE SCALE GENOMIC DNA]</scope>
</reference>
<protein>
    <submittedName>
        <fullName evidence="2">Uncharacterized protein</fullName>
    </submittedName>
</protein>
<dbReference type="Proteomes" id="UP000230837">
    <property type="component" value="Unassembled WGS sequence"/>
</dbReference>
<evidence type="ECO:0000313" key="2">
    <source>
        <dbReference type="EMBL" id="PIW96914.1"/>
    </source>
</evidence>
<dbReference type="EMBL" id="PFHR01000128">
    <property type="protein sequence ID" value="PIW96914.1"/>
    <property type="molecule type" value="Genomic_DNA"/>
</dbReference>
<proteinExistence type="predicted"/>
<feature type="region of interest" description="Disordered" evidence="1">
    <location>
        <begin position="1"/>
        <end position="40"/>
    </location>
</feature>
<comment type="caution">
    <text evidence="2">The sequence shown here is derived from an EMBL/GenBank/DDBJ whole genome shotgun (WGS) entry which is preliminary data.</text>
</comment>
<evidence type="ECO:0000313" key="3">
    <source>
        <dbReference type="Proteomes" id="UP000230837"/>
    </source>
</evidence>
<gene>
    <name evidence="2" type="ORF">COZ82_02405</name>
</gene>
<evidence type="ECO:0000256" key="1">
    <source>
        <dbReference type="SAM" id="MobiDB-lite"/>
    </source>
</evidence>
<feature type="compositionally biased region" description="Polar residues" evidence="1">
    <location>
        <begin position="29"/>
        <end position="39"/>
    </location>
</feature>